<dbReference type="NCBIfam" id="TIGR03960">
    <property type="entry name" value="rSAM_fuse_unch"/>
    <property type="match status" value="1"/>
</dbReference>
<protein>
    <submittedName>
        <fullName evidence="2">TIGR03960 family B12-binding radical SAM protein</fullName>
    </submittedName>
</protein>
<dbReference type="Proteomes" id="UP000266287">
    <property type="component" value="Unassembled WGS sequence"/>
</dbReference>
<dbReference type="GO" id="GO:0051536">
    <property type="term" value="F:iron-sulfur cluster binding"/>
    <property type="evidence" value="ECO:0007669"/>
    <property type="project" value="InterPro"/>
</dbReference>
<dbReference type="EMBL" id="NDHY01000003">
    <property type="protein sequence ID" value="RII00544.1"/>
    <property type="molecule type" value="Genomic_DNA"/>
</dbReference>
<evidence type="ECO:0000313" key="3">
    <source>
        <dbReference type="Proteomes" id="UP000266287"/>
    </source>
</evidence>
<dbReference type="InterPro" id="IPR058240">
    <property type="entry name" value="rSAM_sf"/>
</dbReference>
<dbReference type="InterPro" id="IPR023404">
    <property type="entry name" value="rSAM_horseshoe"/>
</dbReference>
<dbReference type="Gene3D" id="3.80.30.20">
    <property type="entry name" value="tm_1862 like domain"/>
    <property type="match status" value="1"/>
</dbReference>
<dbReference type="SMART" id="SM00729">
    <property type="entry name" value="Elp3"/>
    <property type="match status" value="1"/>
</dbReference>
<evidence type="ECO:0000259" key="1">
    <source>
        <dbReference type="PROSITE" id="PS51918"/>
    </source>
</evidence>
<dbReference type="PANTHER" id="PTHR42731">
    <property type="entry name" value="SLL1084 PROTEIN"/>
    <property type="match status" value="1"/>
</dbReference>
<dbReference type="Pfam" id="PF04055">
    <property type="entry name" value="Radical_SAM"/>
    <property type="match status" value="1"/>
</dbReference>
<dbReference type="PROSITE" id="PS51918">
    <property type="entry name" value="RADICAL_SAM"/>
    <property type="match status" value="1"/>
</dbReference>
<dbReference type="GO" id="GO:0003824">
    <property type="term" value="F:catalytic activity"/>
    <property type="evidence" value="ECO:0007669"/>
    <property type="project" value="InterPro"/>
</dbReference>
<dbReference type="InterPro" id="IPR006638">
    <property type="entry name" value="Elp3/MiaA/NifB-like_rSAM"/>
</dbReference>
<dbReference type="SFLD" id="SFLDS00029">
    <property type="entry name" value="Radical_SAM"/>
    <property type="match status" value="1"/>
</dbReference>
<dbReference type="InterPro" id="IPR007197">
    <property type="entry name" value="rSAM"/>
</dbReference>
<comment type="caution">
    <text evidence="2">The sequence shown here is derived from an EMBL/GenBank/DDBJ whole genome shotgun (WGS) entry which is preliminary data.</text>
</comment>
<dbReference type="InterPro" id="IPR023862">
    <property type="entry name" value="CHP03960_rSAM"/>
</dbReference>
<dbReference type="CDD" id="cd01335">
    <property type="entry name" value="Radical_SAM"/>
    <property type="match status" value="1"/>
</dbReference>
<name>A0A399FWE0_UNCN2</name>
<reference evidence="2 3" key="1">
    <citation type="submission" date="2018-08" db="EMBL/GenBank/DDBJ databases">
        <title>Draft genome of candidate division NPL-UPA2 bacterium Unc8 that adapted to ultra-basic serpentinizing groundwater.</title>
        <authorList>
            <person name="Ishii S."/>
            <person name="Suzuki S."/>
            <person name="Nealson K.H."/>
        </authorList>
    </citation>
    <scope>NUCLEOTIDE SEQUENCE [LARGE SCALE GENOMIC DNA]</scope>
    <source>
        <strain evidence="2">Unc8</strain>
    </source>
</reference>
<sequence length="565" mass="64586">MLHKILAKEVLPLVSKPAQYVGNEWNSTHKSQSVALRVALAYPDLYEVGMSHLGFSILYHLLNNLDGVAAERVYAPEADMEKFLREKAIPLFSLESHLPLRKFDIIGFTLPYELVLTNILNMIDLSRLPLLCREREGDIPLIIAGGIGTLNPEPMADFIDVFIMGDGEETLPKLVRYYQKWKIEDKKSGKECLLKGLAKNEGIYVPSLYKVNYSCNGTVDKITPADEGIPSRVKRQAVLDLDRAFFPTSLIVPYLDIVHERVTLEIMRGCPRMCHFCQARAFYQLCRRRDMDTLTEIAVASIKNTGYDEISLSSLSSGDYPYLEELVGNLRKRQELRNVSISLSSLHVDSFSIRLIEELGKKKKTGITFAPETGSERLRRIINKKFAEEDLFRAVRLLAESGWRGLKLYFMIGLPTENDEDLKGIGALAREVLRVSGGKMRLRISLSSFVPKAQTPFERKEMAGIDELREKQRFLQGLLRNRRIKLNWHDTEAAFLEAVLARGDRRTGKVILEAWKKGCRFDGWSEHFKFHLWEEAFSGCGVDPSFYARRVRPQEETLPWNHLRS</sequence>
<dbReference type="InterPro" id="IPR045784">
    <property type="entry name" value="Radical_SAM_N2"/>
</dbReference>
<dbReference type="Gene3D" id="3.40.50.280">
    <property type="entry name" value="Cobalamin-binding domain"/>
    <property type="match status" value="1"/>
</dbReference>
<dbReference type="PANTHER" id="PTHR42731:SF1">
    <property type="entry name" value="RADICAL SAM DOMAIN PROTEIN"/>
    <property type="match status" value="1"/>
</dbReference>
<gene>
    <name evidence="2" type="ORF">B9J77_02110</name>
</gene>
<dbReference type="AlphaFoldDB" id="A0A399FWE0"/>
<proteinExistence type="predicted"/>
<dbReference type="SUPFAM" id="SSF102114">
    <property type="entry name" value="Radical SAM enzymes"/>
    <property type="match status" value="1"/>
</dbReference>
<dbReference type="CDD" id="cd02065">
    <property type="entry name" value="B12-binding_like"/>
    <property type="match status" value="1"/>
</dbReference>
<accession>A0A399FWE0</accession>
<evidence type="ECO:0000313" key="2">
    <source>
        <dbReference type="EMBL" id="RII00544.1"/>
    </source>
</evidence>
<feature type="domain" description="Radical SAM core" evidence="1">
    <location>
        <begin position="256"/>
        <end position="490"/>
    </location>
</feature>
<dbReference type="SFLD" id="SFLDG01082">
    <property type="entry name" value="B12-binding_domain_containing"/>
    <property type="match status" value="1"/>
</dbReference>
<dbReference type="Pfam" id="PF19864">
    <property type="entry name" value="Radical_SAM_N2"/>
    <property type="match status" value="1"/>
</dbReference>
<organism evidence="2 3">
    <name type="scientific">candidate division NPL-UPA2 bacterium Unc8</name>
    <dbReference type="NCBI Taxonomy" id="1980939"/>
    <lineage>
        <taxon>Bacteria</taxon>
    </lineage>
</organism>